<proteinExistence type="predicted"/>
<dbReference type="Gene3D" id="2.40.128.110">
    <property type="entry name" value="Lipid/polyisoprenoid-binding, YceI-like"/>
    <property type="match status" value="1"/>
</dbReference>
<keyword evidence="2" id="KW-1185">Reference proteome</keyword>
<evidence type="ECO:0000313" key="2">
    <source>
        <dbReference type="Proteomes" id="UP001149140"/>
    </source>
</evidence>
<dbReference type="Proteomes" id="UP001149140">
    <property type="component" value="Unassembled WGS sequence"/>
</dbReference>
<organism evidence="1 2">
    <name type="scientific">Solirubrobacter ginsenosidimutans</name>
    <dbReference type="NCBI Taxonomy" id="490573"/>
    <lineage>
        <taxon>Bacteria</taxon>
        <taxon>Bacillati</taxon>
        <taxon>Actinomycetota</taxon>
        <taxon>Thermoleophilia</taxon>
        <taxon>Solirubrobacterales</taxon>
        <taxon>Solirubrobacteraceae</taxon>
        <taxon>Solirubrobacter</taxon>
    </lineage>
</organism>
<dbReference type="InterPro" id="IPR036761">
    <property type="entry name" value="TTHA0802/YceI-like_sf"/>
</dbReference>
<reference evidence="1" key="1">
    <citation type="submission" date="2022-10" db="EMBL/GenBank/DDBJ databases">
        <title>The WGS of Solirubrobacter ginsenosidimutans DSM 21036.</title>
        <authorList>
            <person name="Jiang Z."/>
        </authorList>
    </citation>
    <scope>NUCLEOTIDE SEQUENCE</scope>
    <source>
        <strain evidence="1">DSM 21036</strain>
    </source>
</reference>
<comment type="caution">
    <text evidence="1">The sequence shown here is derived from an EMBL/GenBank/DDBJ whole genome shotgun (WGS) entry which is preliminary data.</text>
</comment>
<sequence length="58" mass="6309">MSVVSPHSTGITRLGFSLKAMIDRTAYDISWNADLPRGGRALSDDVELTAELEFVRAA</sequence>
<dbReference type="AlphaFoldDB" id="A0A9X3S588"/>
<dbReference type="EMBL" id="JAPDOD010000011">
    <property type="protein sequence ID" value="MDA0161368.1"/>
    <property type="molecule type" value="Genomic_DNA"/>
</dbReference>
<dbReference type="RefSeq" id="WP_270040573.1">
    <property type="nucleotide sequence ID" value="NZ_JAPDOD010000011.1"/>
</dbReference>
<name>A0A9X3S588_9ACTN</name>
<evidence type="ECO:0000313" key="1">
    <source>
        <dbReference type="EMBL" id="MDA0161368.1"/>
    </source>
</evidence>
<gene>
    <name evidence="1" type="ORF">OM076_13905</name>
</gene>
<accession>A0A9X3S588</accession>
<dbReference type="SUPFAM" id="SSF101874">
    <property type="entry name" value="YceI-like"/>
    <property type="match status" value="1"/>
</dbReference>
<protein>
    <submittedName>
        <fullName evidence="1">YceI family protein</fullName>
    </submittedName>
</protein>